<feature type="domain" description="Acyl-CoA dehydrogenase 11-like C-terminal" evidence="8">
    <location>
        <begin position="482"/>
        <end position="606"/>
    </location>
</feature>
<keyword evidence="2 4" id="KW-0285">Flavoprotein</keyword>
<dbReference type="InterPro" id="IPR041504">
    <property type="entry name" value="AidB_N"/>
</dbReference>
<dbReference type="Pfam" id="PF02770">
    <property type="entry name" value="Acyl-CoA_dh_M"/>
    <property type="match status" value="1"/>
</dbReference>
<evidence type="ECO:0000259" key="5">
    <source>
        <dbReference type="Pfam" id="PF00441"/>
    </source>
</evidence>
<dbReference type="PANTHER" id="PTHR42707:SF2">
    <property type="entry name" value="ACD11 DEHYDROGENASE"/>
    <property type="match status" value="1"/>
</dbReference>
<dbReference type="GO" id="GO:0003995">
    <property type="term" value="F:acyl-CoA dehydrogenase activity"/>
    <property type="evidence" value="ECO:0007669"/>
    <property type="project" value="TreeGrafter"/>
</dbReference>
<dbReference type="Gene3D" id="6.10.250.600">
    <property type="match status" value="1"/>
</dbReference>
<feature type="domain" description="Acyl-CoA dehydrogenase/oxidase C-terminal" evidence="5">
    <location>
        <begin position="317"/>
        <end position="475"/>
    </location>
</feature>
<name>A0A7M5X909_9CNID</name>
<dbReference type="Gene3D" id="1.20.140.10">
    <property type="entry name" value="Butyryl-CoA Dehydrogenase, subunit A, domain 3"/>
    <property type="match status" value="1"/>
</dbReference>
<evidence type="ECO:0000259" key="7">
    <source>
        <dbReference type="Pfam" id="PF18158"/>
    </source>
</evidence>
<dbReference type="GeneID" id="136806300"/>
<dbReference type="Pfam" id="PF22217">
    <property type="entry name" value="ACDH-11_C"/>
    <property type="match status" value="1"/>
</dbReference>
<comment type="cofactor">
    <cofactor evidence="4">
        <name>FAD</name>
        <dbReference type="ChEBI" id="CHEBI:57692"/>
    </cofactor>
</comment>
<evidence type="ECO:0000259" key="6">
    <source>
        <dbReference type="Pfam" id="PF02770"/>
    </source>
</evidence>
<evidence type="ECO:0000313" key="10">
    <source>
        <dbReference type="Proteomes" id="UP000594262"/>
    </source>
</evidence>
<dbReference type="PANTHER" id="PTHR42707">
    <property type="entry name" value="ACYL-COA DEHYDROGENASE"/>
    <property type="match status" value="1"/>
</dbReference>
<dbReference type="InterPro" id="IPR009100">
    <property type="entry name" value="AcylCoA_DH/oxidase_NM_dom_sf"/>
</dbReference>
<dbReference type="OrthoDB" id="5811916at2759"/>
<dbReference type="SUPFAM" id="SSF56645">
    <property type="entry name" value="Acyl-CoA dehydrogenase NM domain-like"/>
    <property type="match status" value="1"/>
</dbReference>
<evidence type="ECO:0000256" key="2">
    <source>
        <dbReference type="ARBA" id="ARBA00022630"/>
    </source>
</evidence>
<dbReference type="InterPro" id="IPR009075">
    <property type="entry name" value="AcylCo_DH/oxidase_C"/>
</dbReference>
<organism evidence="9 10">
    <name type="scientific">Clytia hemisphaerica</name>
    <dbReference type="NCBI Taxonomy" id="252671"/>
    <lineage>
        <taxon>Eukaryota</taxon>
        <taxon>Metazoa</taxon>
        <taxon>Cnidaria</taxon>
        <taxon>Hydrozoa</taxon>
        <taxon>Hydroidolina</taxon>
        <taxon>Leptothecata</taxon>
        <taxon>Obeliida</taxon>
        <taxon>Clytiidae</taxon>
        <taxon>Clytia</taxon>
    </lineage>
</organism>
<dbReference type="Pfam" id="PF00441">
    <property type="entry name" value="Acyl-CoA_dh_1"/>
    <property type="match status" value="1"/>
</dbReference>
<dbReference type="EnsemblMetazoa" id="CLYHEMT019587.2">
    <property type="protein sequence ID" value="CLYHEMP019587.2"/>
    <property type="gene ID" value="CLYHEMG019587"/>
</dbReference>
<sequence>MISSQMRSTAKINKKLLLNNILQRSKTVFSGSKTGDFFQENPVLKNQFEDDQLLDKHLKSVLPDQIYKEVRPDLVNFGQRVATEVLAYHQDVSNYEPTLHQYSAWGERIDHIQTHPSWKKLHDVAAEEKLISIPYENKQGIWSRTLQVAKLYLFSPSSGLYSCPLAMTDGAASILKSRKEDVFQQAYSHLTSNDPDLFWTSGQWMTEKKGGSDVGNATQTRAVRQSDGSYKLYGFKWFTSATDANMAMTLARIEDENDETKEGTKGLTMFYLETRDKEGRLNGIRMEKLKKKLGTRQMPTAEMILEGTKAYQVSEEGRGISSISPMLTVTRIHNSISAVSNIRRLLNWSKDFARKRVAFGHKLIHNPLHLQTLARIQVELEGGFYMLMKVAHLFGLEENQVATDHELMLLRILTPLLKLYTGKQSVAASSELLESFGGHGYLEDTGLPQYLRDAQVLSIWEGTTNVLSMDVLRSITKTNGEVLRALLADCMSNIASVPSSSDHGLSATRQSIVQAINDISSFAKLSVTKDETFMMAAARDFSYSLARTYIASLLYGNASRCPDDGRTTEVAIRWTLLNDLAPINKALDNERIYSKTDFKNDNAIIYS</sequence>
<proteinExistence type="inferred from homology"/>
<evidence type="ECO:0000256" key="4">
    <source>
        <dbReference type="RuleBase" id="RU362125"/>
    </source>
</evidence>
<dbReference type="InterPro" id="IPR053998">
    <property type="entry name" value="ACDH-11_C"/>
</dbReference>
<dbReference type="RefSeq" id="XP_066918957.1">
    <property type="nucleotide sequence ID" value="XM_067062856.1"/>
</dbReference>
<dbReference type="InterPro" id="IPR006091">
    <property type="entry name" value="Acyl-CoA_Oxase/DH_mid-dom"/>
</dbReference>
<dbReference type="AlphaFoldDB" id="A0A7M5X909"/>
<feature type="domain" description="Acyl-CoA oxidase/dehydrogenase middle" evidence="6">
    <location>
        <begin position="203"/>
        <end position="306"/>
    </location>
</feature>
<keyword evidence="3 4" id="KW-0274">FAD</keyword>
<protein>
    <submittedName>
        <fullName evidence="9">Uncharacterized protein</fullName>
    </submittedName>
</protein>
<accession>A0A7M5X909</accession>
<comment type="similarity">
    <text evidence="1 4">Belongs to the acyl-CoA dehydrogenase family.</text>
</comment>
<keyword evidence="4" id="KW-0560">Oxidoreductase</keyword>
<evidence type="ECO:0000256" key="3">
    <source>
        <dbReference type="ARBA" id="ARBA00022827"/>
    </source>
</evidence>
<dbReference type="Proteomes" id="UP000594262">
    <property type="component" value="Unplaced"/>
</dbReference>
<feature type="domain" description="Adaptive response protein AidB N-terminal" evidence="7">
    <location>
        <begin position="46"/>
        <end position="194"/>
    </location>
</feature>
<evidence type="ECO:0000256" key="1">
    <source>
        <dbReference type="ARBA" id="ARBA00009347"/>
    </source>
</evidence>
<dbReference type="InterPro" id="IPR036250">
    <property type="entry name" value="AcylCo_DH-like_C"/>
</dbReference>
<dbReference type="Pfam" id="PF18158">
    <property type="entry name" value="AidB_N"/>
    <property type="match status" value="1"/>
</dbReference>
<dbReference type="Gene3D" id="2.40.110.20">
    <property type="match status" value="1"/>
</dbReference>
<reference evidence="9" key="1">
    <citation type="submission" date="2021-01" db="UniProtKB">
        <authorList>
            <consortium name="EnsemblMetazoa"/>
        </authorList>
    </citation>
    <scope>IDENTIFICATION</scope>
</reference>
<keyword evidence="10" id="KW-1185">Reference proteome</keyword>
<dbReference type="SUPFAM" id="SSF47203">
    <property type="entry name" value="Acyl-CoA dehydrogenase C-terminal domain-like"/>
    <property type="match status" value="1"/>
</dbReference>
<evidence type="ECO:0000259" key="8">
    <source>
        <dbReference type="Pfam" id="PF22217"/>
    </source>
</evidence>
<evidence type="ECO:0000313" key="9">
    <source>
        <dbReference type="EnsemblMetazoa" id="CLYHEMP019587.2"/>
    </source>
</evidence>
<dbReference type="InterPro" id="IPR052904">
    <property type="entry name" value="Acyl-CoA_dehydrogenase-like"/>
</dbReference>